<comment type="caution">
    <text evidence="3">The sequence shown here is derived from an EMBL/GenBank/DDBJ whole genome shotgun (WGS) entry which is preliminary data.</text>
</comment>
<name>A0ABT3G8Y8_9BACT</name>
<sequence length="60" mass="6634">MRTPHDEDDEETAQEDEDRIEQSAGDGWGGFGMVERLMVGWVALIALFGAAAAFMDIFDL</sequence>
<dbReference type="Proteomes" id="UP001165653">
    <property type="component" value="Unassembled WGS sequence"/>
</dbReference>
<proteinExistence type="predicted"/>
<feature type="transmembrane region" description="Helical" evidence="2">
    <location>
        <begin position="38"/>
        <end position="58"/>
    </location>
</feature>
<organism evidence="3 4">
    <name type="scientific">Luteolibacter rhizosphaerae</name>
    <dbReference type="NCBI Taxonomy" id="2989719"/>
    <lineage>
        <taxon>Bacteria</taxon>
        <taxon>Pseudomonadati</taxon>
        <taxon>Verrucomicrobiota</taxon>
        <taxon>Verrucomicrobiia</taxon>
        <taxon>Verrucomicrobiales</taxon>
        <taxon>Verrucomicrobiaceae</taxon>
        <taxon>Luteolibacter</taxon>
    </lineage>
</organism>
<reference evidence="3" key="1">
    <citation type="submission" date="2022-10" db="EMBL/GenBank/DDBJ databases">
        <title>Luteolibacter sp. GHJ8, whole genome shotgun sequencing project.</title>
        <authorList>
            <person name="Zhao G."/>
            <person name="Shen L."/>
        </authorList>
    </citation>
    <scope>NUCLEOTIDE SEQUENCE</scope>
    <source>
        <strain evidence="3">GHJ8</strain>
    </source>
</reference>
<feature type="region of interest" description="Disordered" evidence="1">
    <location>
        <begin position="1"/>
        <end position="27"/>
    </location>
</feature>
<gene>
    <name evidence="3" type="ORF">OJ996_22170</name>
</gene>
<keyword evidence="2" id="KW-0812">Transmembrane</keyword>
<evidence type="ECO:0000256" key="1">
    <source>
        <dbReference type="SAM" id="MobiDB-lite"/>
    </source>
</evidence>
<keyword evidence="2" id="KW-0472">Membrane</keyword>
<feature type="compositionally biased region" description="Acidic residues" evidence="1">
    <location>
        <begin position="1"/>
        <end position="19"/>
    </location>
</feature>
<protein>
    <submittedName>
        <fullName evidence="3">Uncharacterized protein</fullName>
    </submittedName>
</protein>
<keyword evidence="4" id="KW-1185">Reference proteome</keyword>
<keyword evidence="2" id="KW-1133">Transmembrane helix</keyword>
<dbReference type="RefSeq" id="WP_264515886.1">
    <property type="nucleotide sequence ID" value="NZ_JAPDDR010000014.1"/>
</dbReference>
<evidence type="ECO:0000313" key="3">
    <source>
        <dbReference type="EMBL" id="MCW1916312.1"/>
    </source>
</evidence>
<dbReference type="EMBL" id="JAPDDR010000014">
    <property type="protein sequence ID" value="MCW1916312.1"/>
    <property type="molecule type" value="Genomic_DNA"/>
</dbReference>
<evidence type="ECO:0000313" key="4">
    <source>
        <dbReference type="Proteomes" id="UP001165653"/>
    </source>
</evidence>
<evidence type="ECO:0000256" key="2">
    <source>
        <dbReference type="SAM" id="Phobius"/>
    </source>
</evidence>
<accession>A0ABT3G8Y8</accession>